<dbReference type="CDD" id="cd01949">
    <property type="entry name" value="GGDEF"/>
    <property type="match status" value="1"/>
</dbReference>
<dbReference type="SMART" id="SM00267">
    <property type="entry name" value="GGDEF"/>
    <property type="match status" value="1"/>
</dbReference>
<keyword evidence="3" id="KW-0548">Nucleotidyltransferase</keyword>
<dbReference type="Gene3D" id="3.30.70.270">
    <property type="match status" value="1"/>
</dbReference>
<name>A0ABV5KIP0_9BACL</name>
<dbReference type="InterPro" id="IPR029787">
    <property type="entry name" value="Nucleotide_cyclase"/>
</dbReference>
<feature type="transmembrane region" description="Helical" evidence="1">
    <location>
        <begin position="150"/>
        <end position="168"/>
    </location>
</feature>
<comment type="caution">
    <text evidence="3">The sequence shown here is derived from an EMBL/GenBank/DDBJ whole genome shotgun (WGS) entry which is preliminary data.</text>
</comment>
<feature type="transmembrane region" description="Helical" evidence="1">
    <location>
        <begin position="45"/>
        <end position="67"/>
    </location>
</feature>
<dbReference type="GO" id="GO:0052621">
    <property type="term" value="F:diguanylate cyclase activity"/>
    <property type="evidence" value="ECO:0007669"/>
    <property type="project" value="UniProtKB-EC"/>
</dbReference>
<feature type="transmembrane region" description="Helical" evidence="1">
    <location>
        <begin position="12"/>
        <end position="39"/>
    </location>
</feature>
<dbReference type="PROSITE" id="PS50887">
    <property type="entry name" value="GGDEF"/>
    <property type="match status" value="1"/>
</dbReference>
<sequence length="359" mass="39819">MRYDPVELPDKWVRIILYSFRLCAVFYAAASSLALLFTSEDKTDFLLHIIVVPLGGLLLIVTATELLCRYKREWISYTLIGAANGLAGIMIVANYEVELIVSVLLLPLLVSVFFLRQKVLLTASATGVLVYVALLAAYPPLLAEQSPAEVIALLFIYGAGTAILAGLLNRGAELARQWQSASTLNKTLAQEKQQIEHLLRVDGLSGLLNHRSFYEEAEKRLETARGLRGEFQLAVLDIDNFKSINDRFGHKVGDIVIKAVADTLRGLQEPGDMAFRYGGEEFTLLYERPTPETDAAFIESVRQAVEKLTIAEADGLQVTVSIGVQAYVPGWNKHRLFEGGDRALYEAKRTGKNRIVRFS</sequence>
<proteinExistence type="predicted"/>
<feature type="transmembrane region" description="Helical" evidence="1">
    <location>
        <begin position="99"/>
        <end position="115"/>
    </location>
</feature>
<evidence type="ECO:0000259" key="2">
    <source>
        <dbReference type="PROSITE" id="PS50887"/>
    </source>
</evidence>
<dbReference type="InterPro" id="IPR050469">
    <property type="entry name" value="Diguanylate_Cyclase"/>
</dbReference>
<reference evidence="3 4" key="1">
    <citation type="submission" date="2024-09" db="EMBL/GenBank/DDBJ databases">
        <authorList>
            <person name="Sun Q."/>
            <person name="Mori K."/>
        </authorList>
    </citation>
    <scope>NUCLEOTIDE SEQUENCE [LARGE SCALE GENOMIC DNA]</scope>
    <source>
        <strain evidence="3 4">TISTR 2452</strain>
    </source>
</reference>
<dbReference type="PANTHER" id="PTHR45138">
    <property type="entry name" value="REGULATORY COMPONENTS OF SENSORY TRANSDUCTION SYSTEM"/>
    <property type="match status" value="1"/>
</dbReference>
<dbReference type="PANTHER" id="PTHR45138:SF24">
    <property type="entry name" value="DIGUANYLATE CYCLASE DGCC-RELATED"/>
    <property type="match status" value="1"/>
</dbReference>
<dbReference type="NCBIfam" id="TIGR00254">
    <property type="entry name" value="GGDEF"/>
    <property type="match status" value="1"/>
</dbReference>
<accession>A0ABV5KIP0</accession>
<keyword evidence="3" id="KW-0808">Transferase</keyword>
<organism evidence="3 4">
    <name type="scientific">Paenibacillus aurantiacus</name>
    <dbReference type="NCBI Taxonomy" id="1936118"/>
    <lineage>
        <taxon>Bacteria</taxon>
        <taxon>Bacillati</taxon>
        <taxon>Bacillota</taxon>
        <taxon>Bacilli</taxon>
        <taxon>Bacillales</taxon>
        <taxon>Paenibacillaceae</taxon>
        <taxon>Paenibacillus</taxon>
    </lineage>
</organism>
<evidence type="ECO:0000313" key="4">
    <source>
        <dbReference type="Proteomes" id="UP001589747"/>
    </source>
</evidence>
<keyword evidence="1" id="KW-1133">Transmembrane helix</keyword>
<dbReference type="EC" id="2.7.7.65" evidence="3"/>
<dbReference type="Proteomes" id="UP001589747">
    <property type="component" value="Unassembled WGS sequence"/>
</dbReference>
<feature type="transmembrane region" description="Helical" evidence="1">
    <location>
        <begin position="74"/>
        <end position="93"/>
    </location>
</feature>
<feature type="transmembrane region" description="Helical" evidence="1">
    <location>
        <begin position="120"/>
        <end position="138"/>
    </location>
</feature>
<evidence type="ECO:0000256" key="1">
    <source>
        <dbReference type="SAM" id="Phobius"/>
    </source>
</evidence>
<dbReference type="RefSeq" id="WP_377490205.1">
    <property type="nucleotide sequence ID" value="NZ_JBHMDO010000008.1"/>
</dbReference>
<keyword evidence="4" id="KW-1185">Reference proteome</keyword>
<dbReference type="InterPro" id="IPR043128">
    <property type="entry name" value="Rev_trsase/Diguanyl_cyclase"/>
</dbReference>
<dbReference type="SUPFAM" id="SSF55073">
    <property type="entry name" value="Nucleotide cyclase"/>
    <property type="match status" value="1"/>
</dbReference>
<keyword evidence="1" id="KW-0812">Transmembrane</keyword>
<feature type="domain" description="GGDEF" evidence="2">
    <location>
        <begin position="229"/>
        <end position="359"/>
    </location>
</feature>
<gene>
    <name evidence="3" type="ORF">ACFFSY_03975</name>
</gene>
<evidence type="ECO:0000313" key="3">
    <source>
        <dbReference type="EMBL" id="MFB9325079.1"/>
    </source>
</evidence>
<dbReference type="EMBL" id="JBHMDO010000008">
    <property type="protein sequence ID" value="MFB9325079.1"/>
    <property type="molecule type" value="Genomic_DNA"/>
</dbReference>
<protein>
    <submittedName>
        <fullName evidence="3">Diguanylate cyclase</fullName>
        <ecNumber evidence="3">2.7.7.65</ecNumber>
    </submittedName>
</protein>
<keyword evidence="1" id="KW-0472">Membrane</keyword>
<dbReference type="Pfam" id="PF00990">
    <property type="entry name" value="GGDEF"/>
    <property type="match status" value="1"/>
</dbReference>
<dbReference type="InterPro" id="IPR000160">
    <property type="entry name" value="GGDEF_dom"/>
</dbReference>